<evidence type="ECO:0000313" key="2">
    <source>
        <dbReference type="EMBL" id="KYH32097.1"/>
    </source>
</evidence>
<organism evidence="2 3">
    <name type="scientific">Moorella mulderi DSM 14980</name>
    <dbReference type="NCBI Taxonomy" id="1122241"/>
    <lineage>
        <taxon>Bacteria</taxon>
        <taxon>Bacillati</taxon>
        <taxon>Bacillota</taxon>
        <taxon>Clostridia</taxon>
        <taxon>Neomoorellales</taxon>
        <taxon>Neomoorellaceae</taxon>
        <taxon>Neomoorella</taxon>
    </lineage>
</organism>
<comment type="caution">
    <text evidence="2">The sequence shown here is derived from an EMBL/GenBank/DDBJ whole genome shotgun (WGS) entry which is preliminary data.</text>
</comment>
<keyword evidence="2" id="KW-0436">Ligase</keyword>
<reference evidence="2 3" key="1">
    <citation type="submission" date="2016-02" db="EMBL/GenBank/DDBJ databases">
        <title>Genome sequence of Moorella mulderi DSM 14980.</title>
        <authorList>
            <person name="Poehlein A."/>
            <person name="Daniel R."/>
        </authorList>
    </citation>
    <scope>NUCLEOTIDE SEQUENCE [LARGE SCALE GENOMIC DNA]</scope>
    <source>
        <strain evidence="2 3">DSM 14980</strain>
    </source>
</reference>
<dbReference type="SUPFAM" id="SSF144010">
    <property type="entry name" value="CofE-like"/>
    <property type="match status" value="1"/>
</dbReference>
<dbReference type="Proteomes" id="UP000075670">
    <property type="component" value="Unassembled WGS sequence"/>
</dbReference>
<dbReference type="OrthoDB" id="9763290at2"/>
<evidence type="ECO:0000259" key="1">
    <source>
        <dbReference type="Pfam" id="PF01996"/>
    </source>
</evidence>
<dbReference type="PATRIC" id="fig|1122241.3.peg.1762"/>
<keyword evidence="3" id="KW-1185">Reference proteome</keyword>
<sequence length="220" mass="23935">MARKDKKIFFYKIPIRTHIVTENDDIVDLAQKYSAGIAAPGDVICLAESVVAITQGRAILPEAVRPGWLARFLSRFPGKDGSLATPPAMQLAIEEAGPARILAGCAAAALGRLIKKKGLFYIVAGRELALIDDIAGTMYPYERHIVMGPKNPGQLVQAIKKATGAEAVIADVNDKKCVDILGITDKSYRQAVIEALKDNPFGNEDEQTPIVILKRWKTRL</sequence>
<name>A0A151AXH1_9FIRM</name>
<gene>
    <name evidence="2" type="ORF">MOMUL_16720</name>
</gene>
<dbReference type="Pfam" id="PF01996">
    <property type="entry name" value="F420_ligase"/>
    <property type="match status" value="1"/>
</dbReference>
<feature type="domain" description="Coenzyme F420:L-glutamate ligase-like" evidence="1">
    <location>
        <begin position="15"/>
        <end position="161"/>
    </location>
</feature>
<dbReference type="RefSeq" id="WP_084785550.1">
    <property type="nucleotide sequence ID" value="NZ_LTBC01000005.1"/>
</dbReference>
<dbReference type="AlphaFoldDB" id="A0A151AXH1"/>
<accession>A0A151AXH1</accession>
<dbReference type="Gene3D" id="3.30.1330.100">
    <property type="entry name" value="CofE-like"/>
    <property type="match status" value="1"/>
</dbReference>
<protein>
    <submittedName>
        <fullName evidence="2">F420-0:gamma-glutamyl ligase</fullName>
    </submittedName>
</protein>
<dbReference type="GO" id="GO:0016874">
    <property type="term" value="F:ligase activity"/>
    <property type="evidence" value="ECO:0007669"/>
    <property type="project" value="UniProtKB-KW"/>
</dbReference>
<evidence type="ECO:0000313" key="3">
    <source>
        <dbReference type="Proteomes" id="UP000075670"/>
    </source>
</evidence>
<dbReference type="EMBL" id="LTBC01000005">
    <property type="protein sequence ID" value="KYH32097.1"/>
    <property type="molecule type" value="Genomic_DNA"/>
</dbReference>
<dbReference type="InterPro" id="IPR002847">
    <property type="entry name" value="F420-0_gamma-glut_ligase-dom"/>
</dbReference>
<proteinExistence type="predicted"/>